<sequence>MDVEKEGKALVAIKSKNKSKKNKSKGVRKVKSNEVQKKRNNELKKQYALQHDLSEKLRQVNEMISSLKDTTIAKKSQSSKNDTHSDNESILSNGTTETATAQEKNGENFELVN</sequence>
<evidence type="ECO:0000313" key="3">
    <source>
        <dbReference type="Proteomes" id="UP001165063"/>
    </source>
</evidence>
<feature type="compositionally biased region" description="Basic residues" evidence="1">
    <location>
        <begin position="15"/>
        <end position="30"/>
    </location>
</feature>
<comment type="caution">
    <text evidence="2">The sequence shown here is derived from an EMBL/GenBank/DDBJ whole genome shotgun (WGS) entry which is preliminary data.</text>
</comment>
<evidence type="ECO:0000313" key="2">
    <source>
        <dbReference type="EMBL" id="GMG24648.1"/>
    </source>
</evidence>
<name>A0A9W6YVR3_AMBMO</name>
<feature type="region of interest" description="Disordered" evidence="1">
    <location>
        <begin position="69"/>
        <end position="113"/>
    </location>
</feature>
<dbReference type="EMBL" id="BSXU01001177">
    <property type="protein sequence ID" value="GMG24648.1"/>
    <property type="molecule type" value="Genomic_DNA"/>
</dbReference>
<feature type="region of interest" description="Disordered" evidence="1">
    <location>
        <begin position="1"/>
        <end position="47"/>
    </location>
</feature>
<accession>A0A9W6YVR3</accession>
<evidence type="ECO:0000256" key="1">
    <source>
        <dbReference type="SAM" id="MobiDB-lite"/>
    </source>
</evidence>
<protein>
    <submittedName>
        <fullName evidence="2">Unnamed protein product</fullName>
    </submittedName>
</protein>
<feature type="compositionally biased region" description="Polar residues" evidence="1">
    <location>
        <begin position="88"/>
        <end position="103"/>
    </location>
</feature>
<keyword evidence="3" id="KW-1185">Reference proteome</keyword>
<organism evidence="2 3">
    <name type="scientific">Ambrosiozyma monospora</name>
    <name type="common">Yeast</name>
    <name type="synonym">Endomycopsis monosporus</name>
    <dbReference type="NCBI Taxonomy" id="43982"/>
    <lineage>
        <taxon>Eukaryota</taxon>
        <taxon>Fungi</taxon>
        <taxon>Dikarya</taxon>
        <taxon>Ascomycota</taxon>
        <taxon>Saccharomycotina</taxon>
        <taxon>Pichiomycetes</taxon>
        <taxon>Pichiales</taxon>
        <taxon>Pichiaceae</taxon>
        <taxon>Ambrosiozyma</taxon>
    </lineage>
</organism>
<feature type="compositionally biased region" description="Polar residues" evidence="1">
    <location>
        <begin position="69"/>
        <end position="80"/>
    </location>
</feature>
<reference evidence="2" key="1">
    <citation type="submission" date="2023-04" db="EMBL/GenBank/DDBJ databases">
        <title>Ambrosiozyma monospora NBRC 1965.</title>
        <authorList>
            <person name="Ichikawa N."/>
            <person name="Sato H."/>
            <person name="Tonouchi N."/>
        </authorList>
    </citation>
    <scope>NUCLEOTIDE SEQUENCE</scope>
    <source>
        <strain evidence="2">NBRC 1965</strain>
    </source>
</reference>
<dbReference type="AlphaFoldDB" id="A0A9W6YVR3"/>
<gene>
    <name evidence="2" type="ORF">Amon01_000297400</name>
</gene>
<proteinExistence type="predicted"/>
<dbReference type="Proteomes" id="UP001165063">
    <property type="component" value="Unassembled WGS sequence"/>
</dbReference>
<feature type="compositionally biased region" description="Basic and acidic residues" evidence="1">
    <location>
        <begin position="31"/>
        <end position="45"/>
    </location>
</feature>